<evidence type="ECO:0000259" key="1">
    <source>
        <dbReference type="Pfam" id="PF25135"/>
    </source>
</evidence>
<sequence length="207" mass="22474">MANRSYLYSTHCLPGEEGCETAARIGLSEWAYDIPLVYKLLVSGQPRVCPSSIWESDEDIAIAGNYAEGVARLKRFLARIDVPSAQPVIQQTLAFLDDTANVSTYIVLESREIFEMQGDDLGAQNQDLLVEIADAGAEEDDIIAALHAPAAEPHGLLGKLFGPSHDDLSGDLHPEVLDDIGLGAWSNDLFFDLSMTAELPGDDDIRT</sequence>
<feature type="domain" description="DUF7822" evidence="1">
    <location>
        <begin position="11"/>
        <end position="148"/>
    </location>
</feature>
<keyword evidence="3" id="KW-1185">Reference proteome</keyword>
<protein>
    <recommendedName>
        <fullName evidence="1">DUF7822 domain-containing protein</fullName>
    </recommendedName>
</protein>
<evidence type="ECO:0000313" key="2">
    <source>
        <dbReference type="EMBL" id="NYE83372.1"/>
    </source>
</evidence>
<organism evidence="2 3">
    <name type="scientific">Pigmentiphaga litoralis</name>
    <dbReference type="NCBI Taxonomy" id="516702"/>
    <lineage>
        <taxon>Bacteria</taxon>
        <taxon>Pseudomonadati</taxon>
        <taxon>Pseudomonadota</taxon>
        <taxon>Betaproteobacteria</taxon>
        <taxon>Burkholderiales</taxon>
        <taxon>Alcaligenaceae</taxon>
        <taxon>Pigmentiphaga</taxon>
    </lineage>
</organism>
<dbReference type="InterPro" id="IPR056724">
    <property type="entry name" value="DUF7822"/>
</dbReference>
<dbReference type="AlphaFoldDB" id="A0A7Y9LM92"/>
<gene>
    <name evidence="2" type="ORF">FHW18_002643</name>
</gene>
<dbReference type="RefSeq" id="WP_179586967.1">
    <property type="nucleotide sequence ID" value="NZ_JACBYR010000001.1"/>
</dbReference>
<proteinExistence type="predicted"/>
<dbReference type="Pfam" id="PF25135">
    <property type="entry name" value="DUF7822"/>
    <property type="match status" value="1"/>
</dbReference>
<dbReference type="EMBL" id="JACBYR010000001">
    <property type="protein sequence ID" value="NYE83372.1"/>
    <property type="molecule type" value="Genomic_DNA"/>
</dbReference>
<comment type="caution">
    <text evidence="2">The sequence shown here is derived from an EMBL/GenBank/DDBJ whole genome shotgun (WGS) entry which is preliminary data.</text>
</comment>
<name>A0A7Y9LM92_9BURK</name>
<accession>A0A7Y9LM92</accession>
<evidence type="ECO:0000313" key="3">
    <source>
        <dbReference type="Proteomes" id="UP000542125"/>
    </source>
</evidence>
<reference evidence="2 3" key="1">
    <citation type="submission" date="2020-07" db="EMBL/GenBank/DDBJ databases">
        <title>Genomic Encyclopedia of Type Strains, Phase IV (KMG-V): Genome sequencing to study the core and pangenomes of soil and plant-associated prokaryotes.</title>
        <authorList>
            <person name="Whitman W."/>
        </authorList>
    </citation>
    <scope>NUCLEOTIDE SEQUENCE [LARGE SCALE GENOMIC DNA]</scope>
    <source>
        <strain evidence="2 3">SAS40</strain>
    </source>
</reference>
<dbReference type="Proteomes" id="UP000542125">
    <property type="component" value="Unassembled WGS sequence"/>
</dbReference>